<evidence type="ECO:0000256" key="2">
    <source>
        <dbReference type="SAM" id="Phobius"/>
    </source>
</evidence>
<feature type="region of interest" description="Disordered" evidence="1">
    <location>
        <begin position="120"/>
        <end position="145"/>
    </location>
</feature>
<dbReference type="Proteomes" id="UP000016922">
    <property type="component" value="Unassembled WGS sequence"/>
</dbReference>
<organism evidence="3 4">
    <name type="scientific">Glarea lozoyensis (strain ATCC 20868 / MF5171)</name>
    <dbReference type="NCBI Taxonomy" id="1116229"/>
    <lineage>
        <taxon>Eukaryota</taxon>
        <taxon>Fungi</taxon>
        <taxon>Dikarya</taxon>
        <taxon>Ascomycota</taxon>
        <taxon>Pezizomycotina</taxon>
        <taxon>Leotiomycetes</taxon>
        <taxon>Helotiales</taxon>
        <taxon>Helotiaceae</taxon>
        <taxon>Glarea</taxon>
    </lineage>
</organism>
<sequence length="354" mass="38357">MSTSATGKSTVPLITIYAVPVDSSTPVAATTSSTPRPTAQTFSVPTTLLTASNDGSTPTFTYRIPGTTSAAGDSPSSQGGQISVGAKVGIGVGCGLLFVSLVLGLFLFYRRRKQKILAQNPNDPRLHRDFSPAPTHTTYEKGGLDSRADFRAEALHNYSIASRLDSSRSGTPASGMTSKMESRSNSRLDHNGNRNESRQTNRSGSPLHRRMPSNNSLYQGRITPSSNKYIAELATPITPSDGYYSPSTIHELDSEKGDIEIQNQPRDDESITDETEEPIVYEIVELPDTSRRSVKDWNRRTASMGSTASRPTIRDVKDHRSIPVPPVPEDQEVQTSWLATASNPTTPIKAKFAS</sequence>
<feature type="region of interest" description="Disordered" evidence="1">
    <location>
        <begin position="299"/>
        <end position="354"/>
    </location>
</feature>
<protein>
    <submittedName>
        <fullName evidence="3">Uncharacterized protein</fullName>
    </submittedName>
</protein>
<feature type="compositionally biased region" description="Polar residues" evidence="1">
    <location>
        <begin position="333"/>
        <end position="346"/>
    </location>
</feature>
<feature type="compositionally biased region" description="Polar residues" evidence="1">
    <location>
        <begin position="167"/>
        <end position="179"/>
    </location>
</feature>
<feature type="compositionally biased region" description="Polar residues" evidence="1">
    <location>
        <begin position="212"/>
        <end position="222"/>
    </location>
</feature>
<dbReference type="CDD" id="cd12087">
    <property type="entry name" value="TM_EGFR-like"/>
    <property type="match status" value="1"/>
</dbReference>
<feature type="compositionally biased region" description="Basic and acidic residues" evidence="1">
    <location>
        <begin position="312"/>
        <end position="321"/>
    </location>
</feature>
<proteinExistence type="predicted"/>
<keyword evidence="2" id="KW-0472">Membrane</keyword>
<feature type="region of interest" description="Disordered" evidence="1">
    <location>
        <begin position="163"/>
        <end position="222"/>
    </location>
</feature>
<keyword evidence="2" id="KW-0812">Transmembrane</keyword>
<dbReference type="AlphaFoldDB" id="S3CIC8"/>
<dbReference type="RefSeq" id="XP_008087934.1">
    <property type="nucleotide sequence ID" value="XM_008089743.1"/>
</dbReference>
<dbReference type="KEGG" id="glz:GLAREA_11600"/>
<reference evidence="3 4" key="1">
    <citation type="journal article" date="2013" name="BMC Genomics">
        <title>Genomics-driven discovery of the pneumocandin biosynthetic gene cluster in the fungus Glarea lozoyensis.</title>
        <authorList>
            <person name="Chen L."/>
            <person name="Yue Q."/>
            <person name="Zhang X."/>
            <person name="Xiang M."/>
            <person name="Wang C."/>
            <person name="Li S."/>
            <person name="Che Y."/>
            <person name="Ortiz-Lopez F.J."/>
            <person name="Bills G.F."/>
            <person name="Liu X."/>
            <person name="An Z."/>
        </authorList>
    </citation>
    <scope>NUCLEOTIDE SEQUENCE [LARGE SCALE GENOMIC DNA]</scope>
    <source>
        <strain evidence="4">ATCC 20868 / MF5171</strain>
    </source>
</reference>
<dbReference type="OrthoDB" id="3535989at2759"/>
<feature type="transmembrane region" description="Helical" evidence="2">
    <location>
        <begin position="88"/>
        <end position="109"/>
    </location>
</feature>
<dbReference type="HOGENOM" id="CLU_783138_0_0_1"/>
<evidence type="ECO:0000256" key="1">
    <source>
        <dbReference type="SAM" id="MobiDB-lite"/>
    </source>
</evidence>
<dbReference type="GeneID" id="19470641"/>
<feature type="compositionally biased region" description="Polar residues" evidence="1">
    <location>
        <begin position="300"/>
        <end position="310"/>
    </location>
</feature>
<evidence type="ECO:0000313" key="3">
    <source>
        <dbReference type="EMBL" id="EPE25019.1"/>
    </source>
</evidence>
<evidence type="ECO:0000313" key="4">
    <source>
        <dbReference type="Proteomes" id="UP000016922"/>
    </source>
</evidence>
<name>S3CIC8_GLAL2</name>
<accession>S3CIC8</accession>
<keyword evidence="2" id="KW-1133">Transmembrane helix</keyword>
<dbReference type="EMBL" id="KE145372">
    <property type="protein sequence ID" value="EPE25019.1"/>
    <property type="molecule type" value="Genomic_DNA"/>
</dbReference>
<gene>
    <name evidence="3" type="ORF">GLAREA_11600</name>
</gene>
<keyword evidence="4" id="KW-1185">Reference proteome</keyword>
<feature type="compositionally biased region" description="Basic and acidic residues" evidence="1">
    <location>
        <begin position="180"/>
        <end position="199"/>
    </location>
</feature>